<dbReference type="GO" id="GO:0005886">
    <property type="term" value="C:plasma membrane"/>
    <property type="evidence" value="ECO:0007669"/>
    <property type="project" value="TreeGrafter"/>
</dbReference>
<dbReference type="SUPFAM" id="SSF103473">
    <property type="entry name" value="MFS general substrate transporter"/>
    <property type="match status" value="1"/>
</dbReference>
<evidence type="ECO:0000313" key="8">
    <source>
        <dbReference type="Proteomes" id="UP000038830"/>
    </source>
</evidence>
<feature type="transmembrane region" description="Helical" evidence="5">
    <location>
        <begin position="152"/>
        <end position="172"/>
    </location>
</feature>
<feature type="transmembrane region" description="Helical" evidence="5">
    <location>
        <begin position="320"/>
        <end position="341"/>
    </location>
</feature>
<evidence type="ECO:0000313" key="7">
    <source>
        <dbReference type="EMBL" id="CEP22358.1"/>
    </source>
</evidence>
<feature type="transmembrane region" description="Helical" evidence="5">
    <location>
        <begin position="371"/>
        <end position="395"/>
    </location>
</feature>
<comment type="subcellular location">
    <subcellularLocation>
        <location evidence="1">Membrane</location>
        <topology evidence="1">Multi-pass membrane protein</topology>
    </subcellularLocation>
</comment>
<dbReference type="AlphaFoldDB" id="A0A0H5C3B1"/>
<dbReference type="InterPro" id="IPR020846">
    <property type="entry name" value="MFS_dom"/>
</dbReference>
<feature type="transmembrane region" description="Helical" evidence="5">
    <location>
        <begin position="127"/>
        <end position="146"/>
    </location>
</feature>
<feature type="transmembrane region" description="Helical" evidence="5">
    <location>
        <begin position="445"/>
        <end position="465"/>
    </location>
</feature>
<evidence type="ECO:0000256" key="2">
    <source>
        <dbReference type="ARBA" id="ARBA00022692"/>
    </source>
</evidence>
<dbReference type="InterPro" id="IPR036259">
    <property type="entry name" value="MFS_trans_sf"/>
</dbReference>
<feature type="domain" description="Major facilitator superfamily (MFS) profile" evidence="6">
    <location>
        <begin position="44"/>
        <end position="471"/>
    </location>
</feature>
<feature type="transmembrane region" description="Helical" evidence="5">
    <location>
        <begin position="348"/>
        <end position="365"/>
    </location>
</feature>
<feature type="transmembrane region" description="Helical" evidence="5">
    <location>
        <begin position="216"/>
        <end position="235"/>
    </location>
</feature>
<organism evidence="7 8">
    <name type="scientific">Cyberlindnera jadinii (strain ATCC 18201 / CBS 1600 / BCRC 20928 / JCM 3617 / NBRC 0987 / NRRL Y-1542)</name>
    <name type="common">Torula yeast</name>
    <name type="synonym">Candida utilis</name>
    <dbReference type="NCBI Taxonomy" id="983966"/>
    <lineage>
        <taxon>Eukaryota</taxon>
        <taxon>Fungi</taxon>
        <taxon>Dikarya</taxon>
        <taxon>Ascomycota</taxon>
        <taxon>Saccharomycotina</taxon>
        <taxon>Saccharomycetes</taxon>
        <taxon>Phaffomycetales</taxon>
        <taxon>Phaffomycetaceae</taxon>
        <taxon>Cyberlindnera</taxon>
    </lineage>
</organism>
<keyword evidence="2 5" id="KW-0812">Transmembrane</keyword>
<dbReference type="GO" id="GO:0035879">
    <property type="term" value="P:plasma membrane lactate transport"/>
    <property type="evidence" value="ECO:0007669"/>
    <property type="project" value="TreeGrafter"/>
</dbReference>
<dbReference type="Proteomes" id="UP000038830">
    <property type="component" value="Unassembled WGS sequence"/>
</dbReference>
<gene>
    <name evidence="7" type="ORF">BN1211_2713</name>
</gene>
<evidence type="ECO:0000256" key="5">
    <source>
        <dbReference type="SAM" id="Phobius"/>
    </source>
</evidence>
<protein>
    <recommendedName>
        <fullName evidence="6">Major facilitator superfamily (MFS) profile domain-containing protein</fullName>
    </recommendedName>
</protein>
<feature type="transmembrane region" description="Helical" evidence="5">
    <location>
        <begin position="184"/>
        <end position="204"/>
    </location>
</feature>
<dbReference type="PANTHER" id="PTHR23508:SF10">
    <property type="entry name" value="CARBOXYLIC ACID TRANSPORTER PROTEIN HOMOLOG"/>
    <property type="match status" value="1"/>
</dbReference>
<dbReference type="PROSITE" id="PS50850">
    <property type="entry name" value="MFS"/>
    <property type="match status" value="1"/>
</dbReference>
<evidence type="ECO:0000256" key="1">
    <source>
        <dbReference type="ARBA" id="ARBA00004141"/>
    </source>
</evidence>
<reference evidence="8" key="1">
    <citation type="journal article" date="2015" name="J. Biotechnol.">
        <title>The structure of the Cyberlindnera jadinii genome and its relation to Candida utilis analyzed by the occurrence of single nucleotide polymorphisms.</title>
        <authorList>
            <person name="Rupp O."/>
            <person name="Brinkrolf K."/>
            <person name="Buerth C."/>
            <person name="Kunigo M."/>
            <person name="Schneider J."/>
            <person name="Jaenicke S."/>
            <person name="Goesmann A."/>
            <person name="Puehler A."/>
            <person name="Jaeger K.-E."/>
            <person name="Ernst J.F."/>
        </authorList>
    </citation>
    <scope>NUCLEOTIDE SEQUENCE [LARGE SCALE GENOMIC DNA]</scope>
    <source>
        <strain evidence="8">ATCC 18201 / CBS 1600 / BCRC 20928 / JCM 3617 / NBRC 0987 / NRRL Y-1542</strain>
    </source>
</reference>
<accession>A0A0H5C3B1</accession>
<feature type="transmembrane region" description="Helical" evidence="5">
    <location>
        <begin position="280"/>
        <end position="300"/>
    </location>
</feature>
<dbReference type="PANTHER" id="PTHR23508">
    <property type="entry name" value="CARBOXYLIC ACID TRANSPORTER PROTEIN HOMOLOG"/>
    <property type="match status" value="1"/>
</dbReference>
<keyword evidence="4 5" id="KW-0472">Membrane</keyword>
<sequence length="525" mass="58520">MAMSDVKRYILSRVPTLFCIPGTSFQALNPVPALSALSRNDWNYFLMGYAAWTIDAFDFFCVSACAPALAQALDRSVTDITWGITLVLMTREYFAHIDGQLTDIFEIGSLGAVIFGSLSDTYGRKPTYLAVMCLFCIIEVGTGFVQNYTQFLVVRAMFGICMGGCYTTASATALESQPVGSRSVLGGIFLPGYNLGYILAVAFYRAFEFTEHGWRALFWFSAAPPAILFVWRMFFPEHPHFTALKRVQREKALSEGKHHQASSPWAQFFADLKSAMRHHWLMFVYLVIYMSLMNFSSHASQDLMPTMLQNQLGFEANDRTIIMVVINIGAIFGGLCVGTISEYTGRRLAVFVCTICSSALIYPAFYTTDMAGLICGGFFMQFFVMGCWGVTSVYIMELSPNAFRALFGGLAYQLGNLASSASSTIEAEISEAFPLSDIGPEVYDYARSMALFMVGVNVCLVICIVSGPEKFHKDFSIQGEGQEQLQRKSCNDVDEELAIEYTEDLKHTDRVSWTEKHSIHHNEKT</sequence>
<dbReference type="InterPro" id="IPR005828">
    <property type="entry name" value="MFS_sugar_transport-like"/>
</dbReference>
<dbReference type="Pfam" id="PF00083">
    <property type="entry name" value="Sugar_tr"/>
    <property type="match status" value="1"/>
</dbReference>
<dbReference type="EMBL" id="CDQK01000003">
    <property type="protein sequence ID" value="CEP22358.1"/>
    <property type="molecule type" value="Genomic_DNA"/>
</dbReference>
<dbReference type="GO" id="GO:0015355">
    <property type="term" value="F:secondary active monocarboxylate transmembrane transporter activity"/>
    <property type="evidence" value="ECO:0007669"/>
    <property type="project" value="TreeGrafter"/>
</dbReference>
<evidence type="ECO:0000259" key="6">
    <source>
        <dbReference type="PROSITE" id="PS50850"/>
    </source>
</evidence>
<proteinExistence type="predicted"/>
<dbReference type="CDD" id="cd17316">
    <property type="entry name" value="MFS_SV2_like"/>
    <property type="match status" value="1"/>
</dbReference>
<evidence type="ECO:0000256" key="4">
    <source>
        <dbReference type="ARBA" id="ARBA00023136"/>
    </source>
</evidence>
<dbReference type="Gene3D" id="1.20.1250.20">
    <property type="entry name" value="MFS general substrate transporter like domains"/>
    <property type="match status" value="2"/>
</dbReference>
<name>A0A0H5C3B1_CYBJN</name>
<keyword evidence="3 5" id="KW-1133">Transmembrane helix</keyword>
<evidence type="ECO:0000256" key="3">
    <source>
        <dbReference type="ARBA" id="ARBA00022989"/>
    </source>
</evidence>